<dbReference type="SMART" id="SM00494">
    <property type="entry name" value="ChtBD2"/>
    <property type="match status" value="2"/>
</dbReference>
<dbReference type="EMBL" id="JARBDR010000440">
    <property type="protein sequence ID" value="KAJ8312453.1"/>
    <property type="molecule type" value="Genomic_DNA"/>
</dbReference>
<keyword evidence="2 6" id="KW-0732">Signal</keyword>
<gene>
    <name evidence="9" type="ORF">KUTeg_009826</name>
</gene>
<evidence type="ECO:0000313" key="10">
    <source>
        <dbReference type="Proteomes" id="UP001217089"/>
    </source>
</evidence>
<evidence type="ECO:0000256" key="3">
    <source>
        <dbReference type="ARBA" id="ARBA00022737"/>
    </source>
</evidence>
<comment type="caution">
    <text evidence="9">The sequence shown here is derived from an EMBL/GenBank/DDBJ whole genome shotgun (WGS) entry which is preliminary data.</text>
</comment>
<dbReference type="InterPro" id="IPR002557">
    <property type="entry name" value="Chitin-bd_dom"/>
</dbReference>
<dbReference type="SUPFAM" id="SSF53300">
    <property type="entry name" value="vWA-like"/>
    <property type="match status" value="1"/>
</dbReference>
<keyword evidence="5" id="KW-0325">Glycoprotein</keyword>
<evidence type="ECO:0000256" key="6">
    <source>
        <dbReference type="SAM" id="SignalP"/>
    </source>
</evidence>
<keyword evidence="10" id="KW-1185">Reference proteome</keyword>
<dbReference type="PANTHER" id="PTHR23301">
    <property type="entry name" value="CHITIN BINDING PERITROPHIN-A"/>
    <property type="match status" value="1"/>
</dbReference>
<feature type="domain" description="Chitin-binding type-2" evidence="8">
    <location>
        <begin position="208"/>
        <end position="264"/>
    </location>
</feature>
<dbReference type="SUPFAM" id="SSF57625">
    <property type="entry name" value="Invertebrate chitin-binding proteins"/>
    <property type="match status" value="2"/>
</dbReference>
<dbReference type="InterPro" id="IPR036508">
    <property type="entry name" value="Chitin-bd_dom_sf"/>
</dbReference>
<feature type="signal peptide" evidence="6">
    <location>
        <begin position="1"/>
        <end position="21"/>
    </location>
</feature>
<dbReference type="Pfam" id="PF01607">
    <property type="entry name" value="CBM_14"/>
    <property type="match status" value="2"/>
</dbReference>
<reference evidence="9 10" key="1">
    <citation type="submission" date="2022-12" db="EMBL/GenBank/DDBJ databases">
        <title>Chromosome-level genome of Tegillarca granosa.</title>
        <authorList>
            <person name="Kim J."/>
        </authorList>
    </citation>
    <scope>NUCLEOTIDE SEQUENCE [LARGE SCALE GENOMIC DNA]</scope>
    <source>
        <strain evidence="9">Teg-2019</strain>
        <tissue evidence="9">Adductor muscle</tissue>
    </source>
</reference>
<evidence type="ECO:0000259" key="8">
    <source>
        <dbReference type="PROSITE" id="PS50940"/>
    </source>
</evidence>
<keyword evidence="3" id="KW-0677">Repeat</keyword>
<dbReference type="PANTHER" id="PTHR23301:SF0">
    <property type="entry name" value="CHITIN-BINDING TYPE-2 DOMAIN-CONTAINING PROTEIN-RELATED"/>
    <property type="match status" value="1"/>
</dbReference>
<accession>A0ABQ9F500</accession>
<keyword evidence="4" id="KW-1015">Disulfide bond</keyword>
<dbReference type="InterPro" id="IPR002035">
    <property type="entry name" value="VWF_A"/>
</dbReference>
<evidence type="ECO:0000259" key="7">
    <source>
        <dbReference type="PROSITE" id="PS50234"/>
    </source>
</evidence>
<keyword evidence="1" id="KW-0147">Chitin-binding</keyword>
<sequence>MYCVWFIITLVFTSHCLTVSGDCKGKADIVYVVPGDLRIPAEEFLPFETFLTILTDYFVIDLQNVNIGTILYGREPIAIGYPQPFKDQMMTNARITLLSQREAYADQLSGTPDVAGALNLMRHMFRNPTGYPLQTSRHGSKKIGIFFTYGKVDEGKVQDVISTAQLAKNDGISIYIVGSGEKMLNSIILSIFTFLFTSEFWEPSPNPPVICHELDSIFQDPYNCAYYFKCDLSNIPRRERCPLNMLFDNKIKSCNYKDHVTCYSNVTCPQASGMFPHPRDCSKFLNCFQRIPYVQECPPRLVFNPKSEMCEKRTNVNCRVV</sequence>
<dbReference type="Gene3D" id="3.40.50.410">
    <property type="entry name" value="von Willebrand factor, type A domain"/>
    <property type="match status" value="1"/>
</dbReference>
<evidence type="ECO:0000256" key="1">
    <source>
        <dbReference type="ARBA" id="ARBA00022669"/>
    </source>
</evidence>
<dbReference type="Proteomes" id="UP001217089">
    <property type="component" value="Unassembled WGS sequence"/>
</dbReference>
<dbReference type="Pfam" id="PF00092">
    <property type="entry name" value="VWA"/>
    <property type="match status" value="1"/>
</dbReference>
<evidence type="ECO:0000256" key="5">
    <source>
        <dbReference type="ARBA" id="ARBA00023180"/>
    </source>
</evidence>
<evidence type="ECO:0000313" key="9">
    <source>
        <dbReference type="EMBL" id="KAJ8312453.1"/>
    </source>
</evidence>
<dbReference type="InterPro" id="IPR051940">
    <property type="entry name" value="Chitin_bind-dev_reg"/>
</dbReference>
<evidence type="ECO:0000256" key="2">
    <source>
        <dbReference type="ARBA" id="ARBA00022729"/>
    </source>
</evidence>
<dbReference type="Gene3D" id="2.170.140.10">
    <property type="entry name" value="Chitin binding domain"/>
    <property type="match status" value="2"/>
</dbReference>
<dbReference type="InterPro" id="IPR036465">
    <property type="entry name" value="vWFA_dom_sf"/>
</dbReference>
<dbReference type="PROSITE" id="PS50940">
    <property type="entry name" value="CHIT_BIND_II"/>
    <property type="match status" value="2"/>
</dbReference>
<feature type="domain" description="VWFA" evidence="7">
    <location>
        <begin position="28"/>
        <end position="251"/>
    </location>
</feature>
<feature type="chain" id="PRO_5047127267" evidence="6">
    <location>
        <begin position="22"/>
        <end position="321"/>
    </location>
</feature>
<feature type="domain" description="Chitin-binding type-2" evidence="8">
    <location>
        <begin position="265"/>
        <end position="320"/>
    </location>
</feature>
<evidence type="ECO:0000256" key="4">
    <source>
        <dbReference type="ARBA" id="ARBA00023157"/>
    </source>
</evidence>
<protein>
    <submittedName>
        <fullName evidence="9">Uncharacterized protein</fullName>
    </submittedName>
</protein>
<dbReference type="PROSITE" id="PS50234">
    <property type="entry name" value="VWFA"/>
    <property type="match status" value="1"/>
</dbReference>
<proteinExistence type="predicted"/>
<organism evidence="9 10">
    <name type="scientific">Tegillarca granosa</name>
    <name type="common">Malaysian cockle</name>
    <name type="synonym">Anadara granosa</name>
    <dbReference type="NCBI Taxonomy" id="220873"/>
    <lineage>
        <taxon>Eukaryota</taxon>
        <taxon>Metazoa</taxon>
        <taxon>Spiralia</taxon>
        <taxon>Lophotrochozoa</taxon>
        <taxon>Mollusca</taxon>
        <taxon>Bivalvia</taxon>
        <taxon>Autobranchia</taxon>
        <taxon>Pteriomorphia</taxon>
        <taxon>Arcoida</taxon>
        <taxon>Arcoidea</taxon>
        <taxon>Arcidae</taxon>
        <taxon>Tegillarca</taxon>
    </lineage>
</organism>
<name>A0ABQ9F500_TEGGR</name>